<feature type="compositionally biased region" description="Basic and acidic residues" evidence="1">
    <location>
        <begin position="14"/>
        <end position="24"/>
    </location>
</feature>
<reference evidence="2 3" key="1">
    <citation type="submission" date="2016-10" db="EMBL/GenBank/DDBJ databases">
        <title>Genome sequence of the basidiomycete white-rot fungus Trametes pubescens.</title>
        <authorList>
            <person name="Makela M.R."/>
            <person name="Granchi Z."/>
            <person name="Peng M."/>
            <person name="De Vries R.P."/>
            <person name="Grigoriev I."/>
            <person name="Riley R."/>
            <person name="Hilden K."/>
        </authorList>
    </citation>
    <scope>NUCLEOTIDE SEQUENCE [LARGE SCALE GENOMIC DNA]</scope>
    <source>
        <strain evidence="2 3">FBCC735</strain>
    </source>
</reference>
<evidence type="ECO:0000313" key="2">
    <source>
        <dbReference type="EMBL" id="OJT05571.1"/>
    </source>
</evidence>
<gene>
    <name evidence="2" type="ORF">TRAPUB_3620</name>
</gene>
<name>A0A1M2VD46_TRAPU</name>
<evidence type="ECO:0000256" key="1">
    <source>
        <dbReference type="SAM" id="MobiDB-lite"/>
    </source>
</evidence>
<sequence length="94" mass="9891">MPSNQSTSHRRRNPRGESPRRRIMDPLPIAGLSSAGTMSSASFSMPYSVQPSMAGPSTSFAVPYLTQPSMAGPSTSFVTPYPAQPNMAGPSVSC</sequence>
<keyword evidence="3" id="KW-1185">Reference proteome</keyword>
<proteinExistence type="predicted"/>
<feature type="region of interest" description="Disordered" evidence="1">
    <location>
        <begin position="1"/>
        <end position="25"/>
    </location>
</feature>
<feature type="compositionally biased region" description="Low complexity" evidence="1">
    <location>
        <begin position="30"/>
        <end position="45"/>
    </location>
</feature>
<evidence type="ECO:0000313" key="3">
    <source>
        <dbReference type="Proteomes" id="UP000184267"/>
    </source>
</evidence>
<comment type="caution">
    <text evidence="2">The sequence shown here is derived from an EMBL/GenBank/DDBJ whole genome shotgun (WGS) entry which is preliminary data.</text>
</comment>
<protein>
    <submittedName>
        <fullName evidence="2">Uncharacterized protein</fullName>
    </submittedName>
</protein>
<dbReference type="Proteomes" id="UP000184267">
    <property type="component" value="Unassembled WGS sequence"/>
</dbReference>
<feature type="region of interest" description="Disordered" evidence="1">
    <location>
        <begin position="30"/>
        <end position="49"/>
    </location>
</feature>
<organism evidence="2 3">
    <name type="scientific">Trametes pubescens</name>
    <name type="common">White-rot fungus</name>
    <dbReference type="NCBI Taxonomy" id="154538"/>
    <lineage>
        <taxon>Eukaryota</taxon>
        <taxon>Fungi</taxon>
        <taxon>Dikarya</taxon>
        <taxon>Basidiomycota</taxon>
        <taxon>Agaricomycotina</taxon>
        <taxon>Agaricomycetes</taxon>
        <taxon>Polyporales</taxon>
        <taxon>Polyporaceae</taxon>
        <taxon>Trametes</taxon>
    </lineage>
</organism>
<dbReference type="AlphaFoldDB" id="A0A1M2VD46"/>
<dbReference type="EMBL" id="MNAD01001427">
    <property type="protein sequence ID" value="OJT05571.1"/>
    <property type="molecule type" value="Genomic_DNA"/>
</dbReference>
<accession>A0A1M2VD46</accession>